<keyword evidence="2" id="KW-1133">Transmembrane helix</keyword>
<reference evidence="4 5" key="1">
    <citation type="journal article" date="2010" name="Stand. Genomic Sci.">
        <title>Complete genome sequence of Segniliparus rotundus type strain (CDC 1076).</title>
        <authorList>
            <person name="Sikorski J."/>
            <person name="Lapidus A."/>
            <person name="Copeland A."/>
            <person name="Misra M."/>
            <person name="Glavina Del Rio T."/>
            <person name="Nolan M."/>
            <person name="Lucas S."/>
            <person name="Chen F."/>
            <person name="Tice H."/>
            <person name="Cheng J.F."/>
            <person name="Jando M."/>
            <person name="Schneider S."/>
            <person name="Bruce D."/>
            <person name="Goodwin L."/>
            <person name="Pitluck S."/>
            <person name="Liolios K."/>
            <person name="Mikhailova N."/>
            <person name="Pati A."/>
            <person name="Ivanova N."/>
            <person name="Mavromatis K."/>
            <person name="Chen A."/>
            <person name="Palaniappan K."/>
            <person name="Chertkov O."/>
            <person name="Land M."/>
            <person name="Hauser L."/>
            <person name="Chang Y.J."/>
            <person name="Jeffries C.D."/>
            <person name="Brettin T."/>
            <person name="Detter J.C."/>
            <person name="Han C."/>
            <person name="Rohde M."/>
            <person name="Goker M."/>
            <person name="Bristow J."/>
            <person name="Eisen J.A."/>
            <person name="Markowitz V."/>
            <person name="Hugenholtz P."/>
            <person name="Kyrpides N.C."/>
            <person name="Klenk H.P."/>
        </authorList>
    </citation>
    <scope>NUCLEOTIDE SEQUENCE [LARGE SCALE GENOMIC DNA]</scope>
    <source>
        <strain evidence="5">ATCC BAA-972 / CDC 1076 / CIP 108378 / DSM 44985 / JCM 13578</strain>
    </source>
</reference>
<dbReference type="AlphaFoldDB" id="D6ZDL5"/>
<protein>
    <recommendedName>
        <fullName evidence="3">DUF3152 domain-containing protein</fullName>
    </recommendedName>
</protein>
<name>D6ZDL5_SEGRD</name>
<feature type="region of interest" description="Disordered" evidence="1">
    <location>
        <begin position="1"/>
        <end position="70"/>
    </location>
</feature>
<organism evidence="4 5">
    <name type="scientific">Segniliparus rotundus (strain ATCC BAA-972 / CDC 1076 / CIP 108378 / DSM 44985 / JCM 13578)</name>
    <dbReference type="NCBI Taxonomy" id="640132"/>
    <lineage>
        <taxon>Bacteria</taxon>
        <taxon>Bacillati</taxon>
        <taxon>Actinomycetota</taxon>
        <taxon>Actinomycetes</taxon>
        <taxon>Mycobacteriales</taxon>
        <taxon>Segniliparaceae</taxon>
        <taxon>Segniliparus</taxon>
    </lineage>
</organism>
<evidence type="ECO:0000256" key="1">
    <source>
        <dbReference type="SAM" id="MobiDB-lite"/>
    </source>
</evidence>
<proteinExistence type="predicted"/>
<gene>
    <name evidence="4" type="ordered locus">Srot_2841</name>
</gene>
<evidence type="ECO:0000256" key="2">
    <source>
        <dbReference type="SAM" id="Phobius"/>
    </source>
</evidence>
<feature type="transmembrane region" description="Helical" evidence="2">
    <location>
        <begin position="82"/>
        <end position="101"/>
    </location>
</feature>
<dbReference type="OrthoDB" id="9779865at2"/>
<dbReference type="eggNOG" id="COG5479">
    <property type="taxonomic scope" value="Bacteria"/>
</dbReference>
<accession>D6ZDL5</accession>
<keyword evidence="2" id="KW-0472">Membrane</keyword>
<feature type="domain" description="DUF3152" evidence="3">
    <location>
        <begin position="151"/>
        <end position="388"/>
    </location>
</feature>
<dbReference type="Pfam" id="PF11350">
    <property type="entry name" value="DUF3152"/>
    <property type="match status" value="1"/>
</dbReference>
<dbReference type="HOGENOM" id="CLU_037318_0_0_11"/>
<evidence type="ECO:0000259" key="3">
    <source>
        <dbReference type="Pfam" id="PF11350"/>
    </source>
</evidence>
<dbReference type="SUPFAM" id="SSF55486">
    <property type="entry name" value="Metalloproteases ('zincins'), catalytic domain"/>
    <property type="match status" value="1"/>
</dbReference>
<dbReference type="KEGG" id="srt:Srot_2841"/>
<sequence length="388" mass="42816">MLERMTWTGSPEYRPSPVGGWGSEPVPYDHQQFPPQQKPLVKAPLRARIDPVGLETRGDRGSRRNRQQRRKQGWFGRVMRLYGWRVYMVPVLVVITSLLAVDGWRHHGAQKAEAASSTRQRDSHALGERGKGIGIPIGNTLSDRTKKSGALPEGISFTQAGQGTWSVLNGPSDRYGPAGSKKFFRYTVEVEDGIDLSPLMGTDAFSSGVDSTLRDPHSWIGGTDQIPGSEGDTYSFQRVSSADDIRSAESAADEDDKQHSGEGAVGFFRISLTSPETTRQECGYDIQLETSCYKPQDRRVVLNYARWVRGAVAFSGDRIEYRKYMVNHEVGHAIGHPNHQPCYIDGALAPIMMQQSFGVANNDIADLDPAGVVPPDGKVCKPNAWPYP</sequence>
<feature type="compositionally biased region" description="Basic and acidic residues" evidence="1">
    <location>
        <begin position="119"/>
        <end position="131"/>
    </location>
</feature>
<dbReference type="RefSeq" id="WP_013139721.1">
    <property type="nucleotide sequence ID" value="NC_014168.1"/>
</dbReference>
<dbReference type="STRING" id="640132.Srot_2841"/>
<dbReference type="EMBL" id="CP001958">
    <property type="protein sequence ID" value="ADG99272.1"/>
    <property type="molecule type" value="Genomic_DNA"/>
</dbReference>
<feature type="region of interest" description="Disordered" evidence="1">
    <location>
        <begin position="110"/>
        <end position="149"/>
    </location>
</feature>
<evidence type="ECO:0000313" key="4">
    <source>
        <dbReference type="EMBL" id="ADG99272.1"/>
    </source>
</evidence>
<dbReference type="Proteomes" id="UP000002247">
    <property type="component" value="Chromosome"/>
</dbReference>
<keyword evidence="2" id="KW-0812">Transmembrane</keyword>
<evidence type="ECO:0000313" key="5">
    <source>
        <dbReference type="Proteomes" id="UP000002247"/>
    </source>
</evidence>
<dbReference type="InterPro" id="IPR022603">
    <property type="entry name" value="DUF3152"/>
</dbReference>
<keyword evidence="5" id="KW-1185">Reference proteome</keyword>